<dbReference type="GO" id="GO:0005694">
    <property type="term" value="C:chromosome"/>
    <property type="evidence" value="ECO:0007669"/>
    <property type="project" value="TreeGrafter"/>
</dbReference>
<accession>A0A2S4UR97</accession>
<sequence length="715" mass="80534">MKEVRVTNLIRDSSDEELRRMIELKSIQKFKQKAKPLQVETVLNLLRGRNTFVLAATGFGKSRISELYLEMLPRDRRQNLRGVVVVLNPLDALGDNQVAEKIAAGFTAINLTQSNFSEDACLEILEGAYNFVYLSPEIFLNNEVFCDMYFSTNFQSLLALVVVDEAHMIYAWGLVEGGQKKLKTLVRHQDFSAFRPCYGCLASQLLTKNNAPLLLMSATCRPAAIEAIKKNLKLLDTHIDVLRGELTRPEICIIRLPMTASIQSCEDLSKLYGPKDETPDDQLVPSLIYHGTRKRTLQGVEVLAKYRGTPRNHLDPRNTLARRYHACTGDLDKKDTIEDFSQGKVPILSCTLALGMGQNWSLVRQVVHIGRGDPSLVCQMVGRCGRDGRPGLAILFVEPNQPKGKNKPEDFTPGQIQSDEDRMDALAVTPVCLRIAFSMDNLNGYIPLDFNDPLYQAEVLREQQKGFPTCMCSNCMPHAATGLVQNMKRLNRSNFTDYVLNLVPMTAVPTIPEKRKYNMNTNGPVTNAHERARLEHLKQSLQDDFNIFFRQTVPRDGSLVPTDLFGDEEIQLIINYFGQIETEADIQRIIKGESMKGQAAHLMKTIKLFKSGRVWRGEAAEAGVVEKGSNKAAESGASDTQENEDVALPSVATKRPRKNAISPEERIRREEEAARRKKIKEKRAEDSRLEQEYKKKRAAQQAQIRADVKKERGII</sequence>
<evidence type="ECO:0000256" key="7">
    <source>
        <dbReference type="ARBA" id="ARBA00034808"/>
    </source>
</evidence>
<dbReference type="InterPro" id="IPR014001">
    <property type="entry name" value="Helicase_ATP-bd"/>
</dbReference>
<evidence type="ECO:0000256" key="6">
    <source>
        <dbReference type="ARBA" id="ARBA00034617"/>
    </source>
</evidence>
<evidence type="ECO:0000256" key="8">
    <source>
        <dbReference type="SAM" id="MobiDB-lite"/>
    </source>
</evidence>
<keyword evidence="4" id="KW-0238">DNA-binding</keyword>
<evidence type="ECO:0000256" key="2">
    <source>
        <dbReference type="ARBA" id="ARBA00022741"/>
    </source>
</evidence>
<dbReference type="Pfam" id="PF00270">
    <property type="entry name" value="DEAD"/>
    <property type="match status" value="1"/>
</dbReference>
<protein>
    <recommendedName>
        <fullName evidence="7">DNA 3'-5' helicase</fullName>
        <ecNumber evidence="7">5.6.2.4</ecNumber>
    </recommendedName>
</protein>
<evidence type="ECO:0000313" key="12">
    <source>
        <dbReference type="Proteomes" id="UP000238274"/>
    </source>
</evidence>
<feature type="region of interest" description="Disordered" evidence="8">
    <location>
        <begin position="625"/>
        <end position="715"/>
    </location>
</feature>
<proteinExistence type="inferred from homology"/>
<dbReference type="VEuPathDB" id="FungiDB:PSHT_13351"/>
<dbReference type="InterPro" id="IPR027417">
    <property type="entry name" value="P-loop_NTPase"/>
</dbReference>
<dbReference type="GO" id="GO:0043138">
    <property type="term" value="F:3'-5' DNA helicase activity"/>
    <property type="evidence" value="ECO:0007669"/>
    <property type="project" value="UniProtKB-EC"/>
</dbReference>
<dbReference type="Proteomes" id="UP000238274">
    <property type="component" value="Unassembled WGS sequence"/>
</dbReference>
<feature type="domain" description="Helicase C-terminal" evidence="10">
    <location>
        <begin position="234"/>
        <end position="427"/>
    </location>
</feature>
<dbReference type="GO" id="GO:0005737">
    <property type="term" value="C:cytoplasm"/>
    <property type="evidence" value="ECO:0007669"/>
    <property type="project" value="TreeGrafter"/>
</dbReference>
<dbReference type="AlphaFoldDB" id="A0A2S4UR97"/>
<dbReference type="Pfam" id="PF00271">
    <property type="entry name" value="Helicase_C"/>
    <property type="match status" value="1"/>
</dbReference>
<keyword evidence="12" id="KW-1185">Reference proteome</keyword>
<dbReference type="PROSITE" id="PS51192">
    <property type="entry name" value="HELICASE_ATP_BIND_1"/>
    <property type="match status" value="1"/>
</dbReference>
<feature type="compositionally biased region" description="Basic and acidic residues" evidence="8">
    <location>
        <begin position="663"/>
        <end position="674"/>
    </location>
</feature>
<organism evidence="11 12">
    <name type="scientific">Puccinia striiformis</name>
    <dbReference type="NCBI Taxonomy" id="27350"/>
    <lineage>
        <taxon>Eukaryota</taxon>
        <taxon>Fungi</taxon>
        <taxon>Dikarya</taxon>
        <taxon>Basidiomycota</taxon>
        <taxon>Pucciniomycotina</taxon>
        <taxon>Pucciniomycetes</taxon>
        <taxon>Pucciniales</taxon>
        <taxon>Pucciniaceae</taxon>
        <taxon>Puccinia</taxon>
    </lineage>
</organism>
<evidence type="ECO:0000256" key="5">
    <source>
        <dbReference type="ARBA" id="ARBA00023235"/>
    </source>
</evidence>
<gene>
    <name evidence="11" type="ORF">PSHT_13351</name>
</gene>
<reference evidence="12" key="3">
    <citation type="journal article" date="2018" name="Mol. Plant Microbe Interact.">
        <title>Genome sequence resources for the wheat stripe rust pathogen (Puccinia striiformis f. sp. tritici) and the barley stripe rust pathogen (Puccinia striiformis f. sp. hordei).</title>
        <authorList>
            <person name="Xia C."/>
            <person name="Wang M."/>
            <person name="Yin C."/>
            <person name="Cornejo O.E."/>
            <person name="Hulbert S.H."/>
            <person name="Chen X."/>
        </authorList>
    </citation>
    <scope>NUCLEOTIDE SEQUENCE [LARGE SCALE GENOMIC DNA]</scope>
    <source>
        <strain evidence="12">93TX-2</strain>
    </source>
</reference>
<dbReference type="GO" id="GO:0009378">
    <property type="term" value="F:four-way junction helicase activity"/>
    <property type="evidence" value="ECO:0007669"/>
    <property type="project" value="TreeGrafter"/>
</dbReference>
<dbReference type="EC" id="5.6.2.4" evidence="7"/>
<comment type="caution">
    <text evidence="11">The sequence shown here is derived from an EMBL/GenBank/DDBJ whole genome shotgun (WGS) entry which is preliminary data.</text>
</comment>
<dbReference type="InterPro" id="IPR001650">
    <property type="entry name" value="Helicase_C-like"/>
</dbReference>
<dbReference type="Gene3D" id="3.40.50.300">
    <property type="entry name" value="P-loop containing nucleotide triphosphate hydrolases"/>
    <property type="match status" value="2"/>
</dbReference>
<reference evidence="11 12" key="1">
    <citation type="submission" date="2017-12" db="EMBL/GenBank/DDBJ databases">
        <title>Gene loss provides genomic basis for host adaptation in cereal stripe rust fungi.</title>
        <authorList>
            <person name="Xia C."/>
        </authorList>
    </citation>
    <scope>NUCLEOTIDE SEQUENCE [LARGE SCALE GENOMIC DNA]</scope>
    <source>
        <strain evidence="11 12">93TX-2</strain>
    </source>
</reference>
<dbReference type="PANTHER" id="PTHR13710">
    <property type="entry name" value="DNA HELICASE RECQ FAMILY MEMBER"/>
    <property type="match status" value="1"/>
</dbReference>
<keyword evidence="5" id="KW-0413">Isomerase</keyword>
<dbReference type="OrthoDB" id="2504946at2759"/>
<dbReference type="PROSITE" id="PS51194">
    <property type="entry name" value="HELICASE_CTER"/>
    <property type="match status" value="1"/>
</dbReference>
<dbReference type="SMART" id="SM00490">
    <property type="entry name" value="HELICc"/>
    <property type="match status" value="1"/>
</dbReference>
<evidence type="ECO:0000256" key="3">
    <source>
        <dbReference type="ARBA" id="ARBA00022840"/>
    </source>
</evidence>
<keyword evidence="3" id="KW-0067">ATP-binding</keyword>
<dbReference type="GO" id="GO:0000724">
    <property type="term" value="P:double-strand break repair via homologous recombination"/>
    <property type="evidence" value="ECO:0007669"/>
    <property type="project" value="TreeGrafter"/>
</dbReference>
<dbReference type="GO" id="GO:0003677">
    <property type="term" value="F:DNA binding"/>
    <property type="evidence" value="ECO:0007669"/>
    <property type="project" value="UniProtKB-KW"/>
</dbReference>
<evidence type="ECO:0000256" key="1">
    <source>
        <dbReference type="ARBA" id="ARBA00005446"/>
    </source>
</evidence>
<feature type="compositionally biased region" description="Basic and acidic residues" evidence="8">
    <location>
        <begin position="706"/>
        <end position="715"/>
    </location>
</feature>
<dbReference type="SUPFAM" id="SSF52540">
    <property type="entry name" value="P-loop containing nucleoside triphosphate hydrolases"/>
    <property type="match status" value="1"/>
</dbReference>
<name>A0A2S4UR97_9BASI</name>
<dbReference type="EMBL" id="PKSM01000264">
    <property type="protein sequence ID" value="POV99845.1"/>
    <property type="molecule type" value="Genomic_DNA"/>
</dbReference>
<dbReference type="PANTHER" id="PTHR13710:SF105">
    <property type="entry name" value="ATP-DEPENDENT DNA HELICASE Q1"/>
    <property type="match status" value="1"/>
</dbReference>
<dbReference type="VEuPathDB" id="FungiDB:PSTT_11868"/>
<comment type="catalytic activity">
    <reaction evidence="6">
        <text>Couples ATP hydrolysis with the unwinding of duplex DNA by translocating in the 3'-5' direction.</text>
        <dbReference type="EC" id="5.6.2.4"/>
    </reaction>
</comment>
<evidence type="ECO:0000259" key="10">
    <source>
        <dbReference type="PROSITE" id="PS51194"/>
    </source>
</evidence>
<feature type="domain" description="Helicase ATP-binding" evidence="9">
    <location>
        <begin position="42"/>
        <end position="238"/>
    </location>
</feature>
<comment type="similarity">
    <text evidence="1">Belongs to the helicase family. RecQ subfamily.</text>
</comment>
<feature type="compositionally biased region" description="Basic and acidic residues" evidence="8">
    <location>
        <begin position="682"/>
        <end position="693"/>
    </location>
</feature>
<dbReference type="SMART" id="SM00487">
    <property type="entry name" value="DEXDc"/>
    <property type="match status" value="1"/>
</dbReference>
<evidence type="ECO:0000313" key="11">
    <source>
        <dbReference type="EMBL" id="POV99845.1"/>
    </source>
</evidence>
<evidence type="ECO:0000256" key="4">
    <source>
        <dbReference type="ARBA" id="ARBA00023125"/>
    </source>
</evidence>
<dbReference type="GO" id="GO:0005524">
    <property type="term" value="F:ATP binding"/>
    <property type="evidence" value="ECO:0007669"/>
    <property type="project" value="UniProtKB-KW"/>
</dbReference>
<dbReference type="InterPro" id="IPR011545">
    <property type="entry name" value="DEAD/DEAH_box_helicase_dom"/>
</dbReference>
<reference evidence="12" key="2">
    <citation type="journal article" date="2018" name="BMC Genomics">
        <title>Genomic insights into host adaptation between the wheat stripe rust pathogen (Puccinia striiformis f. sp. tritici) and the barley stripe rust pathogen (Puccinia striiformis f. sp. hordei).</title>
        <authorList>
            <person name="Xia C."/>
            <person name="Wang M."/>
            <person name="Yin C."/>
            <person name="Cornejo O.E."/>
            <person name="Hulbert S.H."/>
            <person name="Chen X."/>
        </authorList>
    </citation>
    <scope>NUCLEOTIDE SEQUENCE [LARGE SCALE GENOMIC DNA]</scope>
    <source>
        <strain evidence="12">93TX-2</strain>
    </source>
</reference>
<keyword evidence="2" id="KW-0547">Nucleotide-binding</keyword>
<evidence type="ECO:0000259" key="9">
    <source>
        <dbReference type="PROSITE" id="PS51192"/>
    </source>
</evidence>